<evidence type="ECO:0000256" key="3">
    <source>
        <dbReference type="ARBA" id="ARBA00022525"/>
    </source>
</evidence>
<dbReference type="OrthoDB" id="93531at2759"/>
<name>W2LV29_PHYNI</name>
<dbReference type="Proteomes" id="UP000054423">
    <property type="component" value="Unassembled WGS sequence"/>
</dbReference>
<keyword evidence="4 5" id="KW-0732">Signal</keyword>
<feature type="chain" id="PRO_5028513202" description="RxLR effector protein" evidence="5">
    <location>
        <begin position="21"/>
        <end position="159"/>
    </location>
</feature>
<feature type="signal peptide" evidence="5">
    <location>
        <begin position="1"/>
        <end position="20"/>
    </location>
</feature>
<dbReference type="Pfam" id="PF16810">
    <property type="entry name" value="RXLR"/>
    <property type="match status" value="1"/>
</dbReference>
<dbReference type="GO" id="GO:0005576">
    <property type="term" value="C:extracellular region"/>
    <property type="evidence" value="ECO:0007669"/>
    <property type="project" value="UniProtKB-SubCell"/>
</dbReference>
<proteinExistence type="inferred from homology"/>
<comment type="subcellular location">
    <subcellularLocation>
        <location evidence="1 5">Secreted</location>
    </subcellularLocation>
</comment>
<dbReference type="EMBL" id="KI677743">
    <property type="protein sequence ID" value="ETM01324.1"/>
    <property type="molecule type" value="Genomic_DNA"/>
</dbReference>
<dbReference type="InterPro" id="IPR031825">
    <property type="entry name" value="RXLR"/>
</dbReference>
<dbReference type="AlphaFoldDB" id="W2LV29"/>
<comment type="domain">
    <text evidence="5">The RxLR-dEER motif acts to carry the protein into the host cell cytoplasm through binding to cell surface phosphatidylinositol-3-phosphate.</text>
</comment>
<dbReference type="VEuPathDB" id="FungiDB:PPTG_15178"/>
<organism evidence="6">
    <name type="scientific">Phytophthora nicotianae</name>
    <name type="common">Potato buckeye rot agent</name>
    <name type="synonym">Phytophthora parasitica</name>
    <dbReference type="NCBI Taxonomy" id="4792"/>
    <lineage>
        <taxon>Eukaryota</taxon>
        <taxon>Sar</taxon>
        <taxon>Stramenopiles</taxon>
        <taxon>Oomycota</taxon>
        <taxon>Peronosporomycetes</taxon>
        <taxon>Peronosporales</taxon>
        <taxon>Peronosporaceae</taxon>
        <taxon>Phytophthora</taxon>
    </lineage>
</organism>
<dbReference type="PROSITE" id="PS51257">
    <property type="entry name" value="PROKAR_LIPOPROTEIN"/>
    <property type="match status" value="1"/>
</dbReference>
<evidence type="ECO:0000256" key="2">
    <source>
        <dbReference type="ARBA" id="ARBA00010400"/>
    </source>
</evidence>
<comment type="function">
    <text evidence="5">Effector that suppresses plant defense responses during pathogen infection.</text>
</comment>
<sequence>MRLVSFVFVAAATLLVSCDAATMGSPDSMQSIVAAPSKTVARLLRNVDTGKGDSNDLVSAKEERAGAQLQFIDDLLAKLAINEAVALQNLNRFDDELMQKLRENPTWMKKIQSWKENDLDPTDVANLLKQYPLSRKHSMEWNAWKIYAAQYLRLSQGLS</sequence>
<comment type="similarity">
    <text evidence="2 5">Belongs to the RxLR effector family.</text>
</comment>
<evidence type="ECO:0000256" key="1">
    <source>
        <dbReference type="ARBA" id="ARBA00004613"/>
    </source>
</evidence>
<gene>
    <name evidence="6" type="ORF">L917_02071</name>
</gene>
<protein>
    <recommendedName>
        <fullName evidence="5">RxLR effector protein</fullName>
    </recommendedName>
</protein>
<evidence type="ECO:0000256" key="5">
    <source>
        <dbReference type="RuleBase" id="RU367124"/>
    </source>
</evidence>
<keyword evidence="3 5" id="KW-0964">Secreted</keyword>
<reference evidence="6" key="1">
    <citation type="submission" date="2013-11" db="EMBL/GenBank/DDBJ databases">
        <title>The Genome Sequence of Phytophthora parasitica CHvinca01.</title>
        <authorList>
            <consortium name="The Broad Institute Genomics Platform"/>
            <person name="Russ C."/>
            <person name="Tyler B."/>
            <person name="Panabieres F."/>
            <person name="Shan W."/>
            <person name="Tripathy S."/>
            <person name="Grunwald N."/>
            <person name="Machado M."/>
            <person name="Johnson C.S."/>
            <person name="Arredondo F."/>
            <person name="Hong C."/>
            <person name="Coffey M."/>
            <person name="Young S.K."/>
            <person name="Zeng Q."/>
            <person name="Gargeya S."/>
            <person name="Fitzgerald M."/>
            <person name="Abouelleil A."/>
            <person name="Alvarado L."/>
            <person name="Chapman S.B."/>
            <person name="Gainer-Dewar J."/>
            <person name="Goldberg J."/>
            <person name="Griggs A."/>
            <person name="Gujja S."/>
            <person name="Hansen M."/>
            <person name="Howarth C."/>
            <person name="Imamovic A."/>
            <person name="Ireland A."/>
            <person name="Larimer J."/>
            <person name="McCowan C."/>
            <person name="Murphy C."/>
            <person name="Pearson M."/>
            <person name="Poon T.W."/>
            <person name="Priest M."/>
            <person name="Roberts A."/>
            <person name="Saif S."/>
            <person name="Shea T."/>
            <person name="Sykes S."/>
            <person name="Wortman J."/>
            <person name="Nusbaum C."/>
            <person name="Birren B."/>
        </authorList>
    </citation>
    <scope>NUCLEOTIDE SEQUENCE [LARGE SCALE GENOMIC DNA]</scope>
    <source>
        <strain evidence="6">CHvinca01</strain>
    </source>
</reference>
<evidence type="ECO:0000256" key="4">
    <source>
        <dbReference type="ARBA" id="ARBA00022729"/>
    </source>
</evidence>
<accession>W2LV29</accession>
<evidence type="ECO:0000313" key="6">
    <source>
        <dbReference type="EMBL" id="ETM01324.1"/>
    </source>
</evidence>